<gene>
    <name evidence="1" type="ORF">HPB47_019662</name>
</gene>
<name>A0AC60QIG8_IXOPE</name>
<sequence>MAVQQAGRLNFYTTSTTAELVAICKALEALLVLEPRAAVILTDSRSNEPVDSLAAKAQGQETAEYFIPQFSEAKRLVHLITMGHPHDGMCRLWQCSSSPTGVETQPKGV</sequence>
<evidence type="ECO:0000313" key="1">
    <source>
        <dbReference type="EMBL" id="KAG0433716.1"/>
    </source>
</evidence>
<reference evidence="1 2" key="1">
    <citation type="journal article" date="2020" name="Cell">
        <title>Large-Scale Comparative Analyses of Tick Genomes Elucidate Their Genetic Diversity and Vector Capacities.</title>
        <authorList>
            <consortium name="Tick Genome and Microbiome Consortium (TIGMIC)"/>
            <person name="Jia N."/>
            <person name="Wang J."/>
            <person name="Shi W."/>
            <person name="Du L."/>
            <person name="Sun Y."/>
            <person name="Zhan W."/>
            <person name="Jiang J.F."/>
            <person name="Wang Q."/>
            <person name="Zhang B."/>
            <person name="Ji P."/>
            <person name="Bell-Sakyi L."/>
            <person name="Cui X.M."/>
            <person name="Yuan T.T."/>
            <person name="Jiang B.G."/>
            <person name="Yang W.F."/>
            <person name="Lam T.T."/>
            <person name="Chang Q.C."/>
            <person name="Ding S.J."/>
            <person name="Wang X.J."/>
            <person name="Zhu J.G."/>
            <person name="Ruan X.D."/>
            <person name="Zhao L."/>
            <person name="Wei J.T."/>
            <person name="Ye R.Z."/>
            <person name="Que T.C."/>
            <person name="Du C.H."/>
            <person name="Zhou Y.H."/>
            <person name="Cheng J.X."/>
            <person name="Dai P.F."/>
            <person name="Guo W.B."/>
            <person name="Han X.H."/>
            <person name="Huang E.J."/>
            <person name="Li L.F."/>
            <person name="Wei W."/>
            <person name="Gao Y.C."/>
            <person name="Liu J.Z."/>
            <person name="Shao H.Z."/>
            <person name="Wang X."/>
            <person name="Wang C.C."/>
            <person name="Yang T.C."/>
            <person name="Huo Q.B."/>
            <person name="Li W."/>
            <person name="Chen H.Y."/>
            <person name="Chen S.E."/>
            <person name="Zhou L.G."/>
            <person name="Ni X.B."/>
            <person name="Tian J.H."/>
            <person name="Sheng Y."/>
            <person name="Liu T."/>
            <person name="Pan Y.S."/>
            <person name="Xia L.Y."/>
            <person name="Li J."/>
            <person name="Zhao F."/>
            <person name="Cao W.C."/>
        </authorList>
    </citation>
    <scope>NUCLEOTIDE SEQUENCE [LARGE SCALE GENOMIC DNA]</scope>
    <source>
        <strain evidence="1">Iper-2018</strain>
    </source>
</reference>
<organism evidence="1 2">
    <name type="scientific">Ixodes persulcatus</name>
    <name type="common">Taiga tick</name>
    <dbReference type="NCBI Taxonomy" id="34615"/>
    <lineage>
        <taxon>Eukaryota</taxon>
        <taxon>Metazoa</taxon>
        <taxon>Ecdysozoa</taxon>
        <taxon>Arthropoda</taxon>
        <taxon>Chelicerata</taxon>
        <taxon>Arachnida</taxon>
        <taxon>Acari</taxon>
        <taxon>Parasitiformes</taxon>
        <taxon>Ixodida</taxon>
        <taxon>Ixodoidea</taxon>
        <taxon>Ixodidae</taxon>
        <taxon>Ixodinae</taxon>
        <taxon>Ixodes</taxon>
    </lineage>
</organism>
<keyword evidence="2" id="KW-1185">Reference proteome</keyword>
<dbReference type="Proteomes" id="UP000805193">
    <property type="component" value="Unassembled WGS sequence"/>
</dbReference>
<proteinExistence type="predicted"/>
<comment type="caution">
    <text evidence="1">The sequence shown here is derived from an EMBL/GenBank/DDBJ whole genome shotgun (WGS) entry which is preliminary data.</text>
</comment>
<evidence type="ECO:0000313" key="2">
    <source>
        <dbReference type="Proteomes" id="UP000805193"/>
    </source>
</evidence>
<accession>A0AC60QIG8</accession>
<protein>
    <submittedName>
        <fullName evidence="1">Uncharacterized protein</fullName>
    </submittedName>
</protein>
<dbReference type="EMBL" id="JABSTQ010009035">
    <property type="protein sequence ID" value="KAG0433716.1"/>
    <property type="molecule type" value="Genomic_DNA"/>
</dbReference>